<gene>
    <name evidence="1" type="ORF">GCM10011614_34790</name>
</gene>
<organism evidence="1 2">
    <name type="scientific">Novosphingobium colocasiae</name>
    <dbReference type="NCBI Taxonomy" id="1256513"/>
    <lineage>
        <taxon>Bacteria</taxon>
        <taxon>Pseudomonadati</taxon>
        <taxon>Pseudomonadota</taxon>
        <taxon>Alphaproteobacteria</taxon>
        <taxon>Sphingomonadales</taxon>
        <taxon>Sphingomonadaceae</taxon>
        <taxon>Novosphingobium</taxon>
    </lineage>
</organism>
<comment type="caution">
    <text evidence="1">The sequence shown here is derived from an EMBL/GenBank/DDBJ whole genome shotgun (WGS) entry which is preliminary data.</text>
</comment>
<evidence type="ECO:0000313" key="2">
    <source>
        <dbReference type="Proteomes" id="UP000648075"/>
    </source>
</evidence>
<accession>A0A918UKX1</accession>
<name>A0A918UKX1_9SPHN</name>
<reference evidence="1" key="2">
    <citation type="submission" date="2020-09" db="EMBL/GenBank/DDBJ databases">
        <authorList>
            <person name="Sun Q."/>
            <person name="Kim S."/>
        </authorList>
    </citation>
    <scope>NUCLEOTIDE SEQUENCE</scope>
    <source>
        <strain evidence="1">KCTC 32255</strain>
    </source>
</reference>
<evidence type="ECO:0000313" key="1">
    <source>
        <dbReference type="EMBL" id="GGZ17286.1"/>
    </source>
</evidence>
<proteinExistence type="predicted"/>
<reference evidence="1" key="1">
    <citation type="journal article" date="2014" name="Int. J. Syst. Evol. Microbiol.">
        <title>Complete genome sequence of Corynebacterium casei LMG S-19264T (=DSM 44701T), isolated from a smear-ripened cheese.</title>
        <authorList>
            <consortium name="US DOE Joint Genome Institute (JGI-PGF)"/>
            <person name="Walter F."/>
            <person name="Albersmeier A."/>
            <person name="Kalinowski J."/>
            <person name="Ruckert C."/>
        </authorList>
    </citation>
    <scope>NUCLEOTIDE SEQUENCE</scope>
    <source>
        <strain evidence="1">KCTC 32255</strain>
    </source>
</reference>
<dbReference type="AlphaFoldDB" id="A0A918UKX1"/>
<keyword evidence="2" id="KW-1185">Reference proteome</keyword>
<dbReference type="EMBL" id="BMZA01000034">
    <property type="protein sequence ID" value="GGZ17286.1"/>
    <property type="molecule type" value="Genomic_DNA"/>
</dbReference>
<protein>
    <submittedName>
        <fullName evidence="1">Uncharacterized protein</fullName>
    </submittedName>
</protein>
<dbReference type="Proteomes" id="UP000648075">
    <property type="component" value="Unassembled WGS sequence"/>
</dbReference>
<sequence>MNDQNGTAPLAGRSEFGIQTSLTIFDPTVSLMRRCAKQDSFSDCRMAIDRCQDMLQKRFA</sequence>